<feature type="region of interest" description="Disordered" evidence="7">
    <location>
        <begin position="1"/>
        <end position="35"/>
    </location>
</feature>
<dbReference type="Proteomes" id="UP001162480">
    <property type="component" value="Chromosome 10"/>
</dbReference>
<dbReference type="GO" id="GO:0000480">
    <property type="term" value="P:endonucleolytic cleavage in 5'-ETS of tricistronic rRNA transcript (SSU-rRNA, 5.8S rRNA, LSU-rRNA)"/>
    <property type="evidence" value="ECO:0007669"/>
    <property type="project" value="TreeGrafter"/>
</dbReference>
<dbReference type="CDD" id="cd12263">
    <property type="entry name" value="RRM_ABT1_like"/>
    <property type="match status" value="1"/>
</dbReference>
<dbReference type="InterPro" id="IPR000504">
    <property type="entry name" value="RRM_dom"/>
</dbReference>
<evidence type="ECO:0000256" key="1">
    <source>
        <dbReference type="ARBA" id="ARBA00004604"/>
    </source>
</evidence>
<comment type="subcellular location">
    <subcellularLocation>
        <location evidence="1">Nucleus</location>
        <location evidence="1">Nucleolus</location>
    </subcellularLocation>
</comment>
<dbReference type="PANTHER" id="PTHR12311:SF7">
    <property type="entry name" value="ACTIVATOR OF BASAL TRANSCRIPTION 1"/>
    <property type="match status" value="1"/>
</dbReference>
<evidence type="ECO:0000256" key="6">
    <source>
        <dbReference type="PROSITE-ProRule" id="PRU00176"/>
    </source>
</evidence>
<comment type="similarity">
    <text evidence="2">Belongs to the ESF2/ABP1 family.</text>
</comment>
<reference evidence="9" key="1">
    <citation type="submission" date="2023-08" db="EMBL/GenBank/DDBJ databases">
        <authorList>
            <person name="Alioto T."/>
            <person name="Alioto T."/>
            <person name="Gomez Garrido J."/>
        </authorList>
    </citation>
    <scope>NUCLEOTIDE SEQUENCE</scope>
</reference>
<dbReference type="PANTHER" id="PTHR12311">
    <property type="entry name" value="ACTIVATOR OF BASAL TRANSCRIPTION 1"/>
    <property type="match status" value="1"/>
</dbReference>
<evidence type="ECO:0000256" key="4">
    <source>
        <dbReference type="ARBA" id="ARBA00022884"/>
    </source>
</evidence>
<dbReference type="InterPro" id="IPR034353">
    <property type="entry name" value="ABT1/ESF2_RRM"/>
</dbReference>
<dbReference type="GO" id="GO:0003723">
    <property type="term" value="F:RNA binding"/>
    <property type="evidence" value="ECO:0007669"/>
    <property type="project" value="UniProtKB-UniRule"/>
</dbReference>
<evidence type="ECO:0000256" key="5">
    <source>
        <dbReference type="ARBA" id="ARBA00023242"/>
    </source>
</evidence>
<dbReference type="GO" id="GO:0000447">
    <property type="term" value="P:endonucleolytic cleavage in ITS1 to separate SSU-rRNA from 5.8S rRNA and LSU-rRNA from tricistronic rRNA transcript (SSU-rRNA, 5.8S rRNA, LSU-rRNA)"/>
    <property type="evidence" value="ECO:0007669"/>
    <property type="project" value="TreeGrafter"/>
</dbReference>
<sequence length="251" mass="29109">MNEEDETPEQESNSLETEQNEEEKDESASKKTILPSQISEAESGVIYLSRIPRFMNVKVLKEQLSRCGKIGRVFLQADGESRVCKKARIYKEGWVEFKEKKHAKRAAKLLNGQEVQSKHRSPWAGEVWNIKYLSRFRWRHLGESLEFEKAAHKMRLQAEYSKVKRTASFRLESIQKAETLKKVKDKRKKKVVAPSDINFEGKGFYQKQTEEEVLKRKKAKLKEGETNRFEKKPFAGNQKGCSKIFSAAFSS</sequence>
<dbReference type="EMBL" id="OX597823">
    <property type="protein sequence ID" value="CAI9729084.1"/>
    <property type="molecule type" value="Genomic_DNA"/>
</dbReference>
<protein>
    <recommendedName>
        <fullName evidence="3">Activator of basal transcription 1</fullName>
    </recommendedName>
</protein>
<keyword evidence="10" id="KW-1185">Reference proteome</keyword>
<evidence type="ECO:0000313" key="9">
    <source>
        <dbReference type="EMBL" id="CAI9729084.1"/>
    </source>
</evidence>
<dbReference type="InterPro" id="IPR035979">
    <property type="entry name" value="RBD_domain_sf"/>
</dbReference>
<dbReference type="Gene3D" id="3.30.70.330">
    <property type="match status" value="1"/>
</dbReference>
<evidence type="ECO:0000256" key="7">
    <source>
        <dbReference type="SAM" id="MobiDB-lite"/>
    </source>
</evidence>
<organism evidence="9 10">
    <name type="scientific">Octopus vulgaris</name>
    <name type="common">Common octopus</name>
    <dbReference type="NCBI Taxonomy" id="6645"/>
    <lineage>
        <taxon>Eukaryota</taxon>
        <taxon>Metazoa</taxon>
        <taxon>Spiralia</taxon>
        <taxon>Lophotrochozoa</taxon>
        <taxon>Mollusca</taxon>
        <taxon>Cephalopoda</taxon>
        <taxon>Coleoidea</taxon>
        <taxon>Octopodiformes</taxon>
        <taxon>Octopoda</taxon>
        <taxon>Incirrata</taxon>
        <taxon>Octopodidae</taxon>
        <taxon>Octopus</taxon>
    </lineage>
</organism>
<gene>
    <name evidence="9" type="ORF">OCTVUL_1B023345</name>
</gene>
<dbReference type="GO" id="GO:0005730">
    <property type="term" value="C:nucleolus"/>
    <property type="evidence" value="ECO:0007669"/>
    <property type="project" value="UniProtKB-SubCell"/>
</dbReference>
<evidence type="ECO:0000313" key="10">
    <source>
        <dbReference type="Proteomes" id="UP001162480"/>
    </source>
</evidence>
<proteinExistence type="inferred from homology"/>
<dbReference type="InterPro" id="IPR012677">
    <property type="entry name" value="Nucleotide-bd_a/b_plait_sf"/>
</dbReference>
<dbReference type="GO" id="GO:0034462">
    <property type="term" value="P:small-subunit processome assembly"/>
    <property type="evidence" value="ECO:0007669"/>
    <property type="project" value="TreeGrafter"/>
</dbReference>
<keyword evidence="5" id="KW-0539">Nucleus</keyword>
<evidence type="ECO:0000259" key="8">
    <source>
        <dbReference type="PROSITE" id="PS50102"/>
    </source>
</evidence>
<evidence type="ECO:0000256" key="2">
    <source>
        <dbReference type="ARBA" id="ARBA00005819"/>
    </source>
</evidence>
<accession>A0AA36B7M0</accession>
<feature type="domain" description="RRM" evidence="8">
    <location>
        <begin position="44"/>
        <end position="135"/>
    </location>
</feature>
<dbReference type="SUPFAM" id="SSF54928">
    <property type="entry name" value="RNA-binding domain, RBD"/>
    <property type="match status" value="1"/>
</dbReference>
<evidence type="ECO:0000256" key="3">
    <source>
        <dbReference type="ARBA" id="ARBA00020737"/>
    </source>
</evidence>
<dbReference type="InterPro" id="IPR039119">
    <property type="entry name" value="ABT1/Esf2"/>
</dbReference>
<dbReference type="PROSITE" id="PS50102">
    <property type="entry name" value="RRM"/>
    <property type="match status" value="1"/>
</dbReference>
<dbReference type="AlphaFoldDB" id="A0AA36B7M0"/>
<name>A0AA36B7M0_OCTVU</name>
<dbReference type="GO" id="GO:0000472">
    <property type="term" value="P:endonucleolytic cleavage to generate mature 5'-end of SSU-rRNA from (SSU-rRNA, 5.8S rRNA, LSU-rRNA)"/>
    <property type="evidence" value="ECO:0007669"/>
    <property type="project" value="TreeGrafter"/>
</dbReference>
<keyword evidence="4 6" id="KW-0694">RNA-binding</keyword>